<dbReference type="PROSITE" id="PS51677">
    <property type="entry name" value="NODB"/>
    <property type="match status" value="1"/>
</dbReference>
<evidence type="ECO:0000313" key="8">
    <source>
        <dbReference type="EMBL" id="GHG82082.1"/>
    </source>
</evidence>
<dbReference type="AlphaFoldDB" id="A0A8J3H5C2"/>
<evidence type="ECO:0000256" key="4">
    <source>
        <dbReference type="ARBA" id="ARBA00020071"/>
    </source>
</evidence>
<dbReference type="InterPro" id="IPR002509">
    <property type="entry name" value="NODB_dom"/>
</dbReference>
<dbReference type="GO" id="GO:0005975">
    <property type="term" value="P:carbohydrate metabolic process"/>
    <property type="evidence" value="ECO:0007669"/>
    <property type="project" value="InterPro"/>
</dbReference>
<evidence type="ECO:0000256" key="6">
    <source>
        <dbReference type="ARBA" id="ARBA00032976"/>
    </source>
</evidence>
<dbReference type="SUPFAM" id="SSF88713">
    <property type="entry name" value="Glycoside hydrolase/deacetylase"/>
    <property type="match status" value="1"/>
</dbReference>
<protein>
    <recommendedName>
        <fullName evidence="4">Chitooligosaccharide deacetylase</fullName>
    </recommendedName>
    <alternativeName>
        <fullName evidence="6">Nodulation protein B</fullName>
    </alternativeName>
</protein>
<comment type="similarity">
    <text evidence="3">Belongs to the polysaccharide deacetylase family.</text>
</comment>
<feature type="domain" description="NodB homology" evidence="7">
    <location>
        <begin position="52"/>
        <end position="234"/>
    </location>
</feature>
<proteinExistence type="inferred from homology"/>
<evidence type="ECO:0000313" key="9">
    <source>
        <dbReference type="Proteomes" id="UP000611500"/>
    </source>
</evidence>
<comment type="subcellular location">
    <subcellularLocation>
        <location evidence="2">Secreted</location>
    </subcellularLocation>
</comment>
<reference evidence="8" key="1">
    <citation type="journal article" date="2014" name="Int. J. Syst. Evol. Microbiol.">
        <title>Complete genome sequence of Corynebacterium casei LMG S-19264T (=DSM 44701T), isolated from a smear-ripened cheese.</title>
        <authorList>
            <consortium name="US DOE Joint Genome Institute (JGI-PGF)"/>
            <person name="Walter F."/>
            <person name="Albersmeier A."/>
            <person name="Kalinowski J."/>
            <person name="Ruckert C."/>
        </authorList>
    </citation>
    <scope>NUCLEOTIDE SEQUENCE</scope>
    <source>
        <strain evidence="8">CGMCC 1.7081</strain>
    </source>
</reference>
<evidence type="ECO:0000256" key="1">
    <source>
        <dbReference type="ARBA" id="ARBA00003236"/>
    </source>
</evidence>
<dbReference type="PANTHER" id="PTHR34216">
    <property type="match status" value="1"/>
</dbReference>
<evidence type="ECO:0000256" key="3">
    <source>
        <dbReference type="ARBA" id="ARBA00010973"/>
    </source>
</evidence>
<dbReference type="Gene3D" id="3.20.20.370">
    <property type="entry name" value="Glycoside hydrolase/deacetylase"/>
    <property type="match status" value="1"/>
</dbReference>
<dbReference type="EMBL" id="BNAP01000002">
    <property type="protein sequence ID" value="GHG82082.1"/>
    <property type="molecule type" value="Genomic_DNA"/>
</dbReference>
<dbReference type="Pfam" id="PF01522">
    <property type="entry name" value="Polysacc_deac_1"/>
    <property type="match status" value="1"/>
</dbReference>
<keyword evidence="5" id="KW-0732">Signal</keyword>
<evidence type="ECO:0000259" key="7">
    <source>
        <dbReference type="PROSITE" id="PS51677"/>
    </source>
</evidence>
<dbReference type="InterPro" id="IPR011330">
    <property type="entry name" value="Glyco_hydro/deAcase_b/a-brl"/>
</dbReference>
<name>A0A8J3H5C2_9RHOB</name>
<dbReference type="PANTHER" id="PTHR34216:SF3">
    <property type="entry name" value="POLY-BETA-1,6-N-ACETYL-D-GLUCOSAMINE N-DEACETYLASE"/>
    <property type="match status" value="1"/>
</dbReference>
<dbReference type="CDD" id="cd10918">
    <property type="entry name" value="CE4_NodB_like_5s_6s"/>
    <property type="match status" value="1"/>
</dbReference>
<comment type="function">
    <text evidence="1">Is involved in generating a small heat-stable compound (Nod), an acylated oligomer of N-acetylglucosamine, that stimulates mitosis in various plant protoplasts.</text>
</comment>
<evidence type="ECO:0000256" key="5">
    <source>
        <dbReference type="ARBA" id="ARBA00022729"/>
    </source>
</evidence>
<evidence type="ECO:0000256" key="2">
    <source>
        <dbReference type="ARBA" id="ARBA00004613"/>
    </source>
</evidence>
<dbReference type="InterPro" id="IPR051398">
    <property type="entry name" value="Polysacch_Deacetylase"/>
</dbReference>
<dbReference type="GO" id="GO:0005576">
    <property type="term" value="C:extracellular region"/>
    <property type="evidence" value="ECO:0007669"/>
    <property type="project" value="UniProtKB-SubCell"/>
</dbReference>
<gene>
    <name evidence="8" type="ORF">GCM10010961_06290</name>
</gene>
<organism evidence="8 9">
    <name type="scientific">Pseudodonghicola xiamenensis</name>
    <dbReference type="NCBI Taxonomy" id="337702"/>
    <lineage>
        <taxon>Bacteria</taxon>
        <taxon>Pseudomonadati</taxon>
        <taxon>Pseudomonadota</taxon>
        <taxon>Alphaproteobacteria</taxon>
        <taxon>Rhodobacterales</taxon>
        <taxon>Paracoccaceae</taxon>
        <taxon>Pseudodonghicola</taxon>
    </lineage>
</organism>
<reference evidence="8" key="2">
    <citation type="submission" date="2020-09" db="EMBL/GenBank/DDBJ databases">
        <authorList>
            <person name="Sun Q."/>
            <person name="Zhou Y."/>
        </authorList>
    </citation>
    <scope>NUCLEOTIDE SEQUENCE</scope>
    <source>
        <strain evidence="8">CGMCC 1.7081</strain>
    </source>
</reference>
<dbReference type="Proteomes" id="UP000611500">
    <property type="component" value="Unassembled WGS sequence"/>
</dbReference>
<dbReference type="GO" id="GO:0016810">
    <property type="term" value="F:hydrolase activity, acting on carbon-nitrogen (but not peptide) bonds"/>
    <property type="evidence" value="ECO:0007669"/>
    <property type="project" value="InterPro"/>
</dbReference>
<accession>A0A8J3H5C2</accession>
<comment type="caution">
    <text evidence="8">The sequence shown here is derived from an EMBL/GenBank/DDBJ whole genome shotgun (WGS) entry which is preliminary data.</text>
</comment>
<keyword evidence="9" id="KW-1185">Reference proteome</keyword>
<sequence>MEFLAPASEHSVLILHGIGTAARALEPGEARFWLSRDRFCALLDRIVAMGPAAPQITFDDGNASDIEIALPELTARGLSAAFFLLSDRLDRPGSLGSGDVTALAEAGQVIGLHGHVHRDWRHLDSETRRQEFRDARSRLADLSGRPITLAAAPFGLYDRRVTTLLAAEGIEALYTSDWGRASGRRFLRPRNCIDATMDDAALSAALEGRVPLYRRPRRLLGLARKRLLPRGQAA</sequence>